<dbReference type="InterPro" id="IPR003488">
    <property type="entry name" value="DprA"/>
</dbReference>
<reference evidence="4 5" key="1">
    <citation type="submission" date="2017-10" db="EMBL/GenBank/DDBJ databases">
        <title>Two draft genome sequences of Pusillimonas sp. strains isolated from a nitrate- and radionuclide-contaminated groundwater in Russia.</title>
        <authorList>
            <person name="Grouzdev D.S."/>
            <person name="Tourova T.P."/>
            <person name="Goeva M.A."/>
            <person name="Babich T.L."/>
            <person name="Sokolova D.S."/>
            <person name="Abdullin R."/>
            <person name="Poltaraus A.B."/>
            <person name="Toshchakov S.V."/>
            <person name="Nazina T.N."/>
        </authorList>
    </citation>
    <scope>NUCLEOTIDE SEQUENCE [LARGE SCALE GENOMIC DNA]</scope>
    <source>
        <strain evidence="4 5">JR1/69-3-13</strain>
    </source>
</reference>
<dbReference type="SUPFAM" id="SSF102405">
    <property type="entry name" value="MCP/YpsA-like"/>
    <property type="match status" value="1"/>
</dbReference>
<dbReference type="InterPro" id="IPR057666">
    <property type="entry name" value="DrpA_SLOG"/>
</dbReference>
<evidence type="ECO:0000313" key="5">
    <source>
        <dbReference type="Proteomes" id="UP000234190"/>
    </source>
</evidence>
<dbReference type="PANTHER" id="PTHR43022">
    <property type="entry name" value="PROTEIN SMF"/>
    <property type="match status" value="1"/>
</dbReference>
<comment type="similarity">
    <text evidence="1">Belongs to the DprA/Smf family.</text>
</comment>
<evidence type="ECO:0000259" key="3">
    <source>
        <dbReference type="Pfam" id="PF17782"/>
    </source>
</evidence>
<organism evidence="4 5">
    <name type="scientific">Pollutimonas subterranea</name>
    <dbReference type="NCBI Taxonomy" id="2045210"/>
    <lineage>
        <taxon>Bacteria</taxon>
        <taxon>Pseudomonadati</taxon>
        <taxon>Pseudomonadota</taxon>
        <taxon>Betaproteobacteria</taxon>
        <taxon>Burkholderiales</taxon>
        <taxon>Alcaligenaceae</taxon>
        <taxon>Pollutimonas</taxon>
    </lineage>
</organism>
<dbReference type="Gene3D" id="3.40.50.450">
    <property type="match status" value="1"/>
</dbReference>
<dbReference type="OrthoDB" id="9785707at2"/>
<dbReference type="Pfam" id="PF17782">
    <property type="entry name" value="WHD_DprA"/>
    <property type="match status" value="1"/>
</dbReference>
<evidence type="ECO:0000259" key="2">
    <source>
        <dbReference type="Pfam" id="PF02481"/>
    </source>
</evidence>
<dbReference type="GO" id="GO:0009294">
    <property type="term" value="P:DNA-mediated transformation"/>
    <property type="evidence" value="ECO:0007669"/>
    <property type="project" value="InterPro"/>
</dbReference>
<dbReference type="InterPro" id="IPR036388">
    <property type="entry name" value="WH-like_DNA-bd_sf"/>
</dbReference>
<evidence type="ECO:0000256" key="1">
    <source>
        <dbReference type="ARBA" id="ARBA00006525"/>
    </source>
</evidence>
<dbReference type="EMBL" id="PDNW01000011">
    <property type="protein sequence ID" value="PLC49282.1"/>
    <property type="molecule type" value="Genomic_DNA"/>
</dbReference>
<accession>A0A2N4U2M9</accession>
<feature type="domain" description="DprA winged helix" evidence="3">
    <location>
        <begin position="325"/>
        <end position="371"/>
    </location>
</feature>
<name>A0A2N4U2M9_9BURK</name>
<gene>
    <name evidence="4" type="primary">dprA</name>
    <name evidence="4" type="ORF">CR159_13295</name>
</gene>
<dbReference type="Pfam" id="PF02481">
    <property type="entry name" value="DNA_processg_A"/>
    <property type="match status" value="1"/>
</dbReference>
<comment type="caution">
    <text evidence="4">The sequence shown here is derived from an EMBL/GenBank/DDBJ whole genome shotgun (WGS) entry which is preliminary data.</text>
</comment>
<dbReference type="Proteomes" id="UP000234190">
    <property type="component" value="Unassembled WGS sequence"/>
</dbReference>
<keyword evidence="5" id="KW-1185">Reference proteome</keyword>
<dbReference type="NCBIfam" id="TIGR00732">
    <property type="entry name" value="dprA"/>
    <property type="match status" value="1"/>
</dbReference>
<protein>
    <submittedName>
        <fullName evidence="4">DNA-protecting protein DprA</fullName>
    </submittedName>
</protein>
<feature type="domain" description="Smf/DprA SLOG" evidence="2">
    <location>
        <begin position="86"/>
        <end position="297"/>
    </location>
</feature>
<dbReference type="Gene3D" id="1.10.10.10">
    <property type="entry name" value="Winged helix-like DNA-binding domain superfamily/Winged helix DNA-binding domain"/>
    <property type="match status" value="1"/>
</dbReference>
<dbReference type="InterPro" id="IPR041614">
    <property type="entry name" value="DprA_WH"/>
</dbReference>
<dbReference type="RefSeq" id="WP_102074451.1">
    <property type="nucleotide sequence ID" value="NZ_PDNW01000011.1"/>
</dbReference>
<sequence>MHATLSTDELSAWIRLSLEPGLGPAQARSLLAAIGLPQDIYSLSAASLSKFVPHDMARQLRNDPGDDIQQAIHNTLAWCRQANHHILTLADSSYPRSLLDIHDPPLLLYVNGNPAHLGKPIISIVGARSASPGGVDNATAFARHLAEQGWCIASGLALGIDTAAHEGALLAGPSGGGTIAILGTGIDIVYPARNLQLAHRIAQDGVLISEFPLGTRALPYQFPKRNRLVAGIAKGVLVVEAAKQSGSLITARLASEMGREVFAIPGSIHSPLSRGCHALIRQGAKLVESAEDIREELGSSGVPDAAVPAKGRPRNKKAVTGLMGQRVLEALGYDPVHLDTLQERSRLDMPELTASLLELELQDMVVRLDGGCFQRR</sequence>
<proteinExistence type="inferred from homology"/>
<dbReference type="PANTHER" id="PTHR43022:SF1">
    <property type="entry name" value="PROTEIN SMF"/>
    <property type="match status" value="1"/>
</dbReference>
<evidence type="ECO:0000313" key="4">
    <source>
        <dbReference type="EMBL" id="PLC49282.1"/>
    </source>
</evidence>
<dbReference type="AlphaFoldDB" id="A0A2N4U2M9"/>